<protein>
    <recommendedName>
        <fullName evidence="4">Clr5 domain-containing protein</fullName>
    </recommendedName>
</protein>
<keyword evidence="6" id="KW-1185">Reference proteome</keyword>
<feature type="repeat" description="ANK" evidence="3">
    <location>
        <begin position="959"/>
        <end position="991"/>
    </location>
</feature>
<proteinExistence type="predicted"/>
<dbReference type="InterPro" id="IPR025676">
    <property type="entry name" value="Clr5_dom"/>
</dbReference>
<evidence type="ECO:0000256" key="3">
    <source>
        <dbReference type="PROSITE-ProRule" id="PRU00023"/>
    </source>
</evidence>
<dbReference type="SMART" id="SM00248">
    <property type="entry name" value="ANK"/>
    <property type="match status" value="14"/>
</dbReference>
<keyword evidence="2 3" id="KW-0040">ANK repeat</keyword>
<dbReference type="Pfam" id="PF14420">
    <property type="entry name" value="Clr5"/>
    <property type="match status" value="1"/>
</dbReference>
<feature type="repeat" description="ANK" evidence="3">
    <location>
        <begin position="994"/>
        <end position="1019"/>
    </location>
</feature>
<name>A0A1L9S8W5_9EURO</name>
<evidence type="ECO:0000256" key="1">
    <source>
        <dbReference type="ARBA" id="ARBA00022737"/>
    </source>
</evidence>
<dbReference type="Pfam" id="PF00023">
    <property type="entry name" value="Ank"/>
    <property type="match status" value="1"/>
</dbReference>
<evidence type="ECO:0000256" key="2">
    <source>
        <dbReference type="ARBA" id="ARBA00023043"/>
    </source>
</evidence>
<keyword evidence="1" id="KW-0677">Repeat</keyword>
<gene>
    <name evidence="5" type="ORF">ASPZODRAFT_123234</name>
</gene>
<dbReference type="EMBL" id="KV878351">
    <property type="protein sequence ID" value="OJJ43584.1"/>
    <property type="molecule type" value="Genomic_DNA"/>
</dbReference>
<dbReference type="PANTHER" id="PTHR24198">
    <property type="entry name" value="ANKYRIN REPEAT AND PROTEIN KINASE DOMAIN-CONTAINING PROTEIN"/>
    <property type="match status" value="1"/>
</dbReference>
<organism evidence="5 6">
    <name type="scientific">Penicilliopsis zonata CBS 506.65</name>
    <dbReference type="NCBI Taxonomy" id="1073090"/>
    <lineage>
        <taxon>Eukaryota</taxon>
        <taxon>Fungi</taxon>
        <taxon>Dikarya</taxon>
        <taxon>Ascomycota</taxon>
        <taxon>Pezizomycotina</taxon>
        <taxon>Eurotiomycetes</taxon>
        <taxon>Eurotiomycetidae</taxon>
        <taxon>Eurotiales</taxon>
        <taxon>Aspergillaceae</taxon>
        <taxon>Penicilliopsis</taxon>
    </lineage>
</organism>
<dbReference type="PROSITE" id="PS50088">
    <property type="entry name" value="ANK_REPEAT"/>
    <property type="match status" value="5"/>
</dbReference>
<accession>A0A1L9S8W5</accession>
<dbReference type="Gene3D" id="1.25.40.20">
    <property type="entry name" value="Ankyrin repeat-containing domain"/>
    <property type="match status" value="4"/>
</dbReference>
<dbReference type="VEuPathDB" id="FungiDB:ASPZODRAFT_123234"/>
<feature type="repeat" description="ANK" evidence="3">
    <location>
        <begin position="924"/>
        <end position="952"/>
    </location>
</feature>
<reference evidence="6" key="1">
    <citation type="journal article" date="2017" name="Genome Biol.">
        <title>Comparative genomics reveals high biological diversity and specific adaptations in the industrially and medically important fungal genus Aspergillus.</title>
        <authorList>
            <person name="de Vries R.P."/>
            <person name="Riley R."/>
            <person name="Wiebenga A."/>
            <person name="Aguilar-Osorio G."/>
            <person name="Amillis S."/>
            <person name="Uchima C.A."/>
            <person name="Anderluh G."/>
            <person name="Asadollahi M."/>
            <person name="Askin M."/>
            <person name="Barry K."/>
            <person name="Battaglia E."/>
            <person name="Bayram O."/>
            <person name="Benocci T."/>
            <person name="Braus-Stromeyer S.A."/>
            <person name="Caldana C."/>
            <person name="Canovas D."/>
            <person name="Cerqueira G.C."/>
            <person name="Chen F."/>
            <person name="Chen W."/>
            <person name="Choi C."/>
            <person name="Clum A."/>
            <person name="Dos Santos R.A."/>
            <person name="Damasio A.R."/>
            <person name="Diallinas G."/>
            <person name="Emri T."/>
            <person name="Fekete E."/>
            <person name="Flipphi M."/>
            <person name="Freyberg S."/>
            <person name="Gallo A."/>
            <person name="Gournas C."/>
            <person name="Habgood R."/>
            <person name="Hainaut M."/>
            <person name="Harispe M.L."/>
            <person name="Henrissat B."/>
            <person name="Hilden K.S."/>
            <person name="Hope R."/>
            <person name="Hossain A."/>
            <person name="Karabika E."/>
            <person name="Karaffa L."/>
            <person name="Karanyi Z."/>
            <person name="Krasevec N."/>
            <person name="Kuo A."/>
            <person name="Kusch H."/>
            <person name="LaButti K."/>
            <person name="Lagendijk E.L."/>
            <person name="Lapidus A."/>
            <person name="Levasseur A."/>
            <person name="Lindquist E."/>
            <person name="Lipzen A."/>
            <person name="Logrieco A.F."/>
            <person name="MacCabe A."/>
            <person name="Maekelae M.R."/>
            <person name="Malavazi I."/>
            <person name="Melin P."/>
            <person name="Meyer V."/>
            <person name="Mielnichuk N."/>
            <person name="Miskei M."/>
            <person name="Molnar A.P."/>
            <person name="Mule G."/>
            <person name="Ngan C.Y."/>
            <person name="Orejas M."/>
            <person name="Orosz E."/>
            <person name="Ouedraogo J.P."/>
            <person name="Overkamp K.M."/>
            <person name="Park H.-S."/>
            <person name="Perrone G."/>
            <person name="Piumi F."/>
            <person name="Punt P.J."/>
            <person name="Ram A.F."/>
            <person name="Ramon A."/>
            <person name="Rauscher S."/>
            <person name="Record E."/>
            <person name="Riano-Pachon D.M."/>
            <person name="Robert V."/>
            <person name="Roehrig J."/>
            <person name="Ruller R."/>
            <person name="Salamov A."/>
            <person name="Salih N.S."/>
            <person name="Samson R.A."/>
            <person name="Sandor E."/>
            <person name="Sanguinetti M."/>
            <person name="Schuetze T."/>
            <person name="Sepcic K."/>
            <person name="Shelest E."/>
            <person name="Sherlock G."/>
            <person name="Sophianopoulou V."/>
            <person name="Squina F.M."/>
            <person name="Sun H."/>
            <person name="Susca A."/>
            <person name="Todd R.B."/>
            <person name="Tsang A."/>
            <person name="Unkles S.E."/>
            <person name="van de Wiele N."/>
            <person name="van Rossen-Uffink D."/>
            <person name="Oliveira J.V."/>
            <person name="Vesth T.C."/>
            <person name="Visser J."/>
            <person name="Yu J.-H."/>
            <person name="Zhou M."/>
            <person name="Andersen M.R."/>
            <person name="Archer D.B."/>
            <person name="Baker S.E."/>
            <person name="Benoit I."/>
            <person name="Brakhage A.A."/>
            <person name="Braus G.H."/>
            <person name="Fischer R."/>
            <person name="Frisvad J.C."/>
            <person name="Goldman G.H."/>
            <person name="Houbraken J."/>
            <person name="Oakley B."/>
            <person name="Pocsi I."/>
            <person name="Scazzocchio C."/>
            <person name="Seiboth B."/>
            <person name="vanKuyk P.A."/>
            <person name="Wortman J."/>
            <person name="Dyer P.S."/>
            <person name="Grigoriev I.V."/>
        </authorList>
    </citation>
    <scope>NUCLEOTIDE SEQUENCE [LARGE SCALE GENOMIC DNA]</scope>
    <source>
        <strain evidence="6">CBS 506.65</strain>
    </source>
</reference>
<feature type="domain" description="Clr5" evidence="4">
    <location>
        <begin position="3"/>
        <end position="55"/>
    </location>
</feature>
<dbReference type="InterPro" id="IPR002110">
    <property type="entry name" value="Ankyrin_rpt"/>
</dbReference>
<dbReference type="InterPro" id="IPR036770">
    <property type="entry name" value="Ankyrin_rpt-contain_sf"/>
</dbReference>
<evidence type="ECO:0000313" key="5">
    <source>
        <dbReference type="EMBL" id="OJJ43584.1"/>
    </source>
</evidence>
<dbReference type="PANTHER" id="PTHR24198:SF165">
    <property type="entry name" value="ANKYRIN REPEAT-CONTAINING PROTEIN-RELATED"/>
    <property type="match status" value="1"/>
</dbReference>
<dbReference type="AlphaFoldDB" id="A0A1L9S8W5"/>
<sequence length="1064" mass="117178">MADADWESVKPEIERLYIQENMPLPQVMDRMESMYAFHRTRKQYERKLKSWKFLKYNTRPLEDWQFVGRKLEKRRREKKDSEVYFDGVQQPPQKVRKATYKKAFVSTIDRITSISSPVTPEGVVVCTPASPGMRLAWDASLPWLRFSSLLQPEHDPDQPSLLPSLTVASPRDADTSSYTLNHEVIRCLSSILPWKRLTTPPGIDSSTRTTAALTVLMPEEYEGQHCDLSASLCSSKHTNMDRLSLELYLLSNNLASHNPTGTSFEAMETDDTRVMKLFHESGWNSAKHLETILAISEPTAGAILEKVFASAIRLLDTDTVERMLKAGMDPNSPIETVRHGALIPLQFAATINGNTKLLSLFLSHGADVNCSKSPLPALYFALISENEEAVDILLSHCATVTPAFLAEAVSRSIHISLIGRLIEACPDINARNSEWEQTALARAVIFGRLEAVQLLLAKGAQVNILEKIYFGGYSGKESMVLGLAIRERGVDDIFRLLLEACTNVNPDPNGRPYISPLAIAVDRGNLQITKILIQKGADILVADSDSDTTLLELAAKHKNVELGRLLIDNGARVDRPLSAGKAPPSAIFLAVKNNATDLIPLLIEAGARLNDEYRQHPGTVLGAAIENGDALLIQYLRNAGATMLGKKLQKIRDVNVAIYLQQNGILQSIMAECGHRIFAAALSARDYNLAHFLLFNSEFNFDDHASDIPLEAAIESHNLFFVDALLDLGARVTDRALTSAVRLCAEAFTDTNLLRRLLSGFQGNAPTAVGAAIRKNRCDLLQLILEAGVDPTGAPWWSGSSWGDEVGFFGAPESVLELAAQLGDPTSILQVLLQSALWDPRASGRALAIAVILHKQEAMEELLAAGADVNQEVVAVDFPYKVADYENRDRTEILTPLQAAVSHQQVSMVERLAKYADVNYLGRGQRTALQLAVERGNMELVNMLLRHGADINGPPVVNRGATALQIAAIRGYLGLARRLIDLGAEVNAEPVRFDGRTALEGAAEYGRIDMLYMLVQEGALLVGNGERQYQRAVRLAERNGHMMAAKLLRSFRAARQSDTPKREE</sequence>
<feature type="repeat" description="ANK" evidence="3">
    <location>
        <begin position="515"/>
        <end position="544"/>
    </location>
</feature>
<dbReference type="OrthoDB" id="194358at2759"/>
<dbReference type="GeneID" id="34607821"/>
<dbReference type="STRING" id="1073090.A0A1L9S8W5"/>
<dbReference type="RefSeq" id="XP_022578094.1">
    <property type="nucleotide sequence ID" value="XM_022721356.1"/>
</dbReference>
<feature type="repeat" description="ANK" evidence="3">
    <location>
        <begin position="435"/>
        <end position="467"/>
    </location>
</feature>
<dbReference type="SUPFAM" id="SSF48403">
    <property type="entry name" value="Ankyrin repeat"/>
    <property type="match status" value="2"/>
</dbReference>
<evidence type="ECO:0000259" key="4">
    <source>
        <dbReference type="Pfam" id="PF14420"/>
    </source>
</evidence>
<dbReference type="Proteomes" id="UP000184188">
    <property type="component" value="Unassembled WGS sequence"/>
</dbReference>
<dbReference type="PROSITE" id="PS50297">
    <property type="entry name" value="ANK_REP_REGION"/>
    <property type="match status" value="4"/>
</dbReference>
<dbReference type="Pfam" id="PF12796">
    <property type="entry name" value="Ank_2"/>
    <property type="match status" value="3"/>
</dbReference>
<evidence type="ECO:0000313" key="6">
    <source>
        <dbReference type="Proteomes" id="UP000184188"/>
    </source>
</evidence>